<sequence>MDIFTIGVLRRVVEALPEPQPFFLNSFFREEQREDSEEIHFDLDTGKRRIAPFVAPIVAGKVVQSRGYVTKTFKPAYVKDKRVFDSSRPFKRAIGERIGGEYSPAQRQQLLLARDLQDQIDMLTRRLEVMAVEALRTGKVVVKGDEYPEVEVNFQRHADLTKALTTTARWGESGVKPLDDLQTWSLLVSQHSGATANTVVMDLKAWQLFSADAEVQKLLDRFRGRDQLNPTVTGEGARYMGNVGDFDIWVHTGWYEHPDTGAVTPYLPDYTVLVISPELDGVRCFGAIKDEEAGFQALPYFPKSWLEKDPAVRYLLMQSAPLPVPYRVNASFCATVR</sequence>
<proteinExistence type="inferred from homology"/>
<reference evidence="1 2" key="1">
    <citation type="submission" date="2016-12" db="EMBL/GenBank/DDBJ databases">
        <title>Complete genome sequence of Thauera chlorobenzoica, a Betaproteobacterium degrading haloaromatics anaerobically to CO2 and halides.</title>
        <authorList>
            <person name="Goris T."/>
            <person name="Mergelsberg M."/>
            <person name="Boll M."/>
        </authorList>
    </citation>
    <scope>NUCLEOTIDE SEQUENCE [LARGE SCALE GENOMIC DNA]</scope>
    <source>
        <strain evidence="1 2">3CB1</strain>
    </source>
</reference>
<dbReference type="EMBL" id="CP018839">
    <property type="protein sequence ID" value="APR05645.1"/>
    <property type="molecule type" value="Genomic_DNA"/>
</dbReference>
<dbReference type="STRING" id="96773.Tchl_2822"/>
<dbReference type="Pfam" id="PF03864">
    <property type="entry name" value="Phage_cap_E"/>
    <property type="match status" value="1"/>
</dbReference>
<dbReference type="Gene3D" id="3.30.1930.10">
    <property type="entry name" value="capsid protein of prophage domain"/>
    <property type="match status" value="1"/>
</dbReference>
<evidence type="ECO:0000313" key="2">
    <source>
        <dbReference type="Proteomes" id="UP000185739"/>
    </source>
</evidence>
<dbReference type="AlphaFoldDB" id="A0A1H5Z789"/>
<dbReference type="InterPro" id="IPR005564">
    <property type="entry name" value="Major_capsid_GpE"/>
</dbReference>
<keyword evidence="2" id="KW-1185">Reference proteome</keyword>
<dbReference type="OrthoDB" id="5449178at2"/>
<dbReference type="Proteomes" id="UP000185739">
    <property type="component" value="Chromosome"/>
</dbReference>
<evidence type="ECO:0000313" key="1">
    <source>
        <dbReference type="EMBL" id="APR05645.1"/>
    </source>
</evidence>
<dbReference type="RefSeq" id="WP_075148985.1">
    <property type="nucleotide sequence ID" value="NZ_CP018839.1"/>
</dbReference>
<name>A0A1H5Z789_9RHOO</name>
<dbReference type="Gene3D" id="3.15.30.10">
    <property type="entry name" value="putative capsid protein of prophage domain like"/>
    <property type="match status" value="1"/>
</dbReference>
<dbReference type="HAMAP" id="MF_04133">
    <property type="entry name" value="CAPSID_LAMBDA"/>
    <property type="match status" value="1"/>
</dbReference>
<dbReference type="KEGG" id="tcl:Tchl_2822"/>
<organism evidence="1 2">
    <name type="scientific">Thauera chlorobenzoica</name>
    <dbReference type="NCBI Taxonomy" id="96773"/>
    <lineage>
        <taxon>Bacteria</taxon>
        <taxon>Pseudomonadati</taxon>
        <taxon>Pseudomonadota</taxon>
        <taxon>Betaproteobacteria</taxon>
        <taxon>Rhodocyclales</taxon>
        <taxon>Zoogloeaceae</taxon>
        <taxon>Thauera</taxon>
    </lineage>
</organism>
<protein>
    <submittedName>
        <fullName evidence="1">Major head protein</fullName>
    </submittedName>
</protein>
<gene>
    <name evidence="1" type="ORF">Tchl_2822</name>
</gene>
<accession>A0A1H5Z789</accession>